<organism evidence="1 2">
    <name type="scientific">Phaseolus angularis</name>
    <name type="common">Azuki bean</name>
    <name type="synonym">Vigna angularis</name>
    <dbReference type="NCBI Taxonomy" id="3914"/>
    <lineage>
        <taxon>Eukaryota</taxon>
        <taxon>Viridiplantae</taxon>
        <taxon>Streptophyta</taxon>
        <taxon>Embryophyta</taxon>
        <taxon>Tracheophyta</taxon>
        <taxon>Spermatophyta</taxon>
        <taxon>Magnoliopsida</taxon>
        <taxon>eudicotyledons</taxon>
        <taxon>Gunneridae</taxon>
        <taxon>Pentapetalae</taxon>
        <taxon>rosids</taxon>
        <taxon>fabids</taxon>
        <taxon>Fabales</taxon>
        <taxon>Fabaceae</taxon>
        <taxon>Papilionoideae</taxon>
        <taxon>50 kb inversion clade</taxon>
        <taxon>NPAAA clade</taxon>
        <taxon>indigoferoid/millettioid clade</taxon>
        <taxon>Phaseoleae</taxon>
        <taxon>Vigna</taxon>
    </lineage>
</organism>
<reference evidence="1 2" key="1">
    <citation type="submission" date="2020-05" db="EMBL/GenBank/DDBJ databases">
        <title>Vigna angularis (adzuki bean) Var. LongXiaoDou No. 4 denovo assembly.</title>
        <authorList>
            <person name="Xiang H."/>
        </authorList>
    </citation>
    <scope>NUCLEOTIDE SEQUENCE [LARGE SCALE GENOMIC DNA]</scope>
    <source>
        <tissue evidence="1">Leaf</tissue>
    </source>
</reference>
<dbReference type="EMBL" id="JABFOF010000009">
    <property type="protein sequence ID" value="KAG2380996.1"/>
    <property type="molecule type" value="Genomic_DNA"/>
</dbReference>
<comment type="caution">
    <text evidence="1">The sequence shown here is derived from an EMBL/GenBank/DDBJ whole genome shotgun (WGS) entry which is preliminary data.</text>
</comment>
<evidence type="ECO:0000313" key="2">
    <source>
        <dbReference type="Proteomes" id="UP000743370"/>
    </source>
</evidence>
<sequence length="196" mass="21841">MDLGKGFDLVWTLARVLTLYGPRQGFEHRMSMLLDIDLNAPYENSHSLQTVTPVINGNKPLPNHETQHGSNNQVHAKFPTFPLDIDLNIPYNEASMVDSKEDATQHDSNHGGNKEELLTKVTDFDLNIPYIDSTVNDNEASNKGLINGGTQHVSNNGANEEDRDKFIQGRANLSFMPIDIDLNTSYVDNEASVMDE</sequence>
<proteinExistence type="predicted"/>
<dbReference type="Proteomes" id="UP000743370">
    <property type="component" value="Unassembled WGS sequence"/>
</dbReference>
<dbReference type="AlphaFoldDB" id="A0A8T0JUZ3"/>
<protein>
    <submittedName>
        <fullName evidence="1">Uncharacterized protein</fullName>
    </submittedName>
</protein>
<name>A0A8T0JUZ3_PHAAN</name>
<evidence type="ECO:0000313" key="1">
    <source>
        <dbReference type="EMBL" id="KAG2380996.1"/>
    </source>
</evidence>
<gene>
    <name evidence="1" type="ORF">HKW66_Vig0203690</name>
</gene>
<accession>A0A8T0JUZ3</accession>